<dbReference type="EMBL" id="SRLO01000038">
    <property type="protein sequence ID" value="TNN82569.1"/>
    <property type="molecule type" value="Genomic_DNA"/>
</dbReference>
<protein>
    <submittedName>
        <fullName evidence="2">Uncharacterized protein</fullName>
    </submittedName>
</protein>
<organism evidence="2 3">
    <name type="scientific">Liparis tanakae</name>
    <name type="common">Tanaka's snailfish</name>
    <dbReference type="NCBI Taxonomy" id="230148"/>
    <lineage>
        <taxon>Eukaryota</taxon>
        <taxon>Metazoa</taxon>
        <taxon>Chordata</taxon>
        <taxon>Craniata</taxon>
        <taxon>Vertebrata</taxon>
        <taxon>Euteleostomi</taxon>
        <taxon>Actinopterygii</taxon>
        <taxon>Neopterygii</taxon>
        <taxon>Teleostei</taxon>
        <taxon>Neoteleostei</taxon>
        <taxon>Acanthomorphata</taxon>
        <taxon>Eupercaria</taxon>
        <taxon>Perciformes</taxon>
        <taxon>Cottioidei</taxon>
        <taxon>Cottales</taxon>
        <taxon>Liparidae</taxon>
        <taxon>Liparis</taxon>
    </lineage>
</organism>
<dbReference type="Proteomes" id="UP000314294">
    <property type="component" value="Unassembled WGS sequence"/>
</dbReference>
<name>A0A4Z2IX53_9TELE</name>
<sequence>MAGAERVSDESRSAATHSSIGLTAANRPRGTPASPAFRIGAAVACPSHTTESPLCRRVIRCVPEHTWKAQGDTDVSAAPVIHREDDDVTELRRSQ</sequence>
<evidence type="ECO:0000313" key="3">
    <source>
        <dbReference type="Proteomes" id="UP000314294"/>
    </source>
</evidence>
<accession>A0A4Z2IX53</accession>
<feature type="compositionally biased region" description="Basic and acidic residues" evidence="1">
    <location>
        <begin position="1"/>
        <end position="12"/>
    </location>
</feature>
<comment type="caution">
    <text evidence="2">The sequence shown here is derived from an EMBL/GenBank/DDBJ whole genome shotgun (WGS) entry which is preliminary data.</text>
</comment>
<proteinExistence type="predicted"/>
<gene>
    <name evidence="2" type="ORF">EYF80_007087</name>
</gene>
<evidence type="ECO:0000313" key="2">
    <source>
        <dbReference type="EMBL" id="TNN82569.1"/>
    </source>
</evidence>
<feature type="region of interest" description="Disordered" evidence="1">
    <location>
        <begin position="1"/>
        <end position="34"/>
    </location>
</feature>
<keyword evidence="3" id="KW-1185">Reference proteome</keyword>
<dbReference type="AlphaFoldDB" id="A0A4Z2IX53"/>
<reference evidence="2 3" key="1">
    <citation type="submission" date="2019-03" db="EMBL/GenBank/DDBJ databases">
        <title>First draft genome of Liparis tanakae, snailfish: a comprehensive survey of snailfish specific genes.</title>
        <authorList>
            <person name="Kim W."/>
            <person name="Song I."/>
            <person name="Jeong J.-H."/>
            <person name="Kim D."/>
            <person name="Kim S."/>
            <person name="Ryu S."/>
            <person name="Song J.Y."/>
            <person name="Lee S.K."/>
        </authorList>
    </citation>
    <scope>NUCLEOTIDE SEQUENCE [LARGE SCALE GENOMIC DNA]</scope>
    <source>
        <tissue evidence="2">Muscle</tissue>
    </source>
</reference>
<evidence type="ECO:0000256" key="1">
    <source>
        <dbReference type="SAM" id="MobiDB-lite"/>
    </source>
</evidence>